<keyword evidence="22" id="KW-1185">Reference proteome</keyword>
<dbReference type="GO" id="GO:0008422">
    <property type="term" value="F:beta-glucosidase activity"/>
    <property type="evidence" value="ECO:0007669"/>
    <property type="project" value="UniProtKB-EC"/>
</dbReference>
<dbReference type="GO" id="GO:0030245">
    <property type="term" value="P:cellulose catabolic process"/>
    <property type="evidence" value="ECO:0007669"/>
    <property type="project" value="UniProtKB-UniPathway"/>
</dbReference>
<evidence type="ECO:0000256" key="5">
    <source>
        <dbReference type="ARBA" id="ARBA00005336"/>
    </source>
</evidence>
<dbReference type="GeneID" id="54360941"/>
<name>A0A6J3M4R1_9PEZI</name>
<keyword evidence="16 19" id="KW-0119">Carbohydrate metabolism</keyword>
<evidence type="ECO:0000256" key="11">
    <source>
        <dbReference type="ARBA" id="ARBA00022786"/>
    </source>
</evidence>
<dbReference type="FunFam" id="3.20.20.300:FF:000002">
    <property type="entry name" value="Probable beta-glucosidase"/>
    <property type="match status" value="1"/>
</dbReference>
<dbReference type="PANTHER" id="PTHR42715">
    <property type="entry name" value="BETA-GLUCOSIDASE"/>
    <property type="match status" value="1"/>
</dbReference>
<comment type="subcellular location">
    <subcellularLocation>
        <location evidence="2">Secreted</location>
    </subcellularLocation>
</comment>
<dbReference type="InterPro" id="IPR002772">
    <property type="entry name" value="Glyco_hydro_3_C"/>
</dbReference>
<keyword evidence="7" id="KW-0964">Secreted</keyword>
<dbReference type="GO" id="GO:0008270">
    <property type="term" value="F:zinc ion binding"/>
    <property type="evidence" value="ECO:0007669"/>
    <property type="project" value="UniProtKB-KW"/>
</dbReference>
<dbReference type="InterPro" id="IPR050288">
    <property type="entry name" value="Cellulose_deg_GH3"/>
</dbReference>
<proteinExistence type="inferred from homology"/>
<dbReference type="Gene3D" id="3.40.50.1700">
    <property type="entry name" value="Glycoside hydrolase family 3 C-terminal domain"/>
    <property type="match status" value="1"/>
</dbReference>
<sequence length="1069" mass="115323">MMFHLLHLLPLLLASIPPTTAPANAAQIATPTEVFVHAISSFLARFIPPTAETIAIIAGELDDLENGHIGELIEELELEYSYGRSPPVYPSPLASGQGAWADAYLQARALVAQMTNEEKNEVLIGEGLGARGCSTYSKDLARLGFTGLCFQDAESGVRTGQFVNGYAAQLSVGASWNRELTYSRGKFIGAEFKAKGANVLLGPVVGPLGRVARGGRNWEGFSNDPYLVGALVHPTIRGMQESVIACVKHLVGNEQETHRLPFSAGLVKPPLRANQSLSSNMDDRTMHELYLWPFYDAVRAGAGSVMTAYTKVNGSDSSANSKVLNGLLKTELGFQGFVISDWYGQHTGVASAKAGLDVALPSSVYWNNHQLSTAAMNGTLETARLDDMVVRMLAAWYRYAKLETPGMALNVAVDARDPAAEDTIFQGAVEGHILVKNINNALPLSKPRSLGIYGFDAANSAFTDKRSFKYPLSMLNTHTFPDGTPFADINCALLFTTIAKAGTVGPDVALNGTLITGGGSGGCSPDTTIAPYDAFLSQSKVDGTTLHTDFWSSNPVVDPTTDAAIVFVNEQASEAWDRVSLASPYADELIKSVAAQHHNTIVVIHNAGIRLVDRWYDNPNITAVIYGHLPGQASGSAITEIMYGRQSPSGRLPYTVGKSEADYGDLLSPTVATASNPYYAQSDFVEGLHIDYKAFIKAGITPRFPFGFGLTYTTFAYSSLHITRNAAANSSPFPPDAALSSATVAPEGGLDSLYDTLLTITATITNIGHLHAAAEVAQLYLGIPDSGVEKVLRGFDKVMIQPGETAKVKFPLRRRDVSVWDVAAQQWRIPAGTFRVYVGKDVLDEDMLTGAFELIAEDSPLRNAAGLQGEQIRYRGNSPLLDFVVQTIVDLKYVKPNVQKAREPSCLERVYRLACVILWQFLALPLAFIFHDHSHSLPKETSTSQQHHYVSAANMADVEMTEPAPAAATTAPKGKKVAAAAGDTDGKKRFEVKKDGPRHCMCSMKSSDAEFFQQWNAVALWAWDIVVDNCAICRNHIMDLCIDCQANQASATSEECTVAWGVCNLSAAQ</sequence>
<accession>A0A6J3M4R1</accession>
<evidence type="ECO:0000256" key="1">
    <source>
        <dbReference type="ARBA" id="ARBA00000448"/>
    </source>
</evidence>
<evidence type="ECO:0000256" key="15">
    <source>
        <dbReference type="ARBA" id="ARBA00023180"/>
    </source>
</evidence>
<evidence type="ECO:0000259" key="21">
    <source>
        <dbReference type="SMART" id="SM01217"/>
    </source>
</evidence>
<dbReference type="GO" id="GO:0005576">
    <property type="term" value="C:extracellular region"/>
    <property type="evidence" value="ECO:0007669"/>
    <property type="project" value="UniProtKB-SubCell"/>
</dbReference>
<organism evidence="23">
    <name type="scientific">Dissoconium aciculare CBS 342.82</name>
    <dbReference type="NCBI Taxonomy" id="1314786"/>
    <lineage>
        <taxon>Eukaryota</taxon>
        <taxon>Fungi</taxon>
        <taxon>Dikarya</taxon>
        <taxon>Ascomycota</taxon>
        <taxon>Pezizomycotina</taxon>
        <taxon>Dothideomycetes</taxon>
        <taxon>Dothideomycetidae</taxon>
        <taxon>Mycosphaerellales</taxon>
        <taxon>Dissoconiaceae</taxon>
        <taxon>Dissoconium</taxon>
    </lineage>
</organism>
<keyword evidence="15" id="KW-0325">Glycoprotein</keyword>
<dbReference type="InterPro" id="IPR026891">
    <property type="entry name" value="Fn3-like"/>
</dbReference>
<keyword evidence="18 19" id="KW-0624">Polysaccharide degradation</keyword>
<dbReference type="Gene3D" id="2.60.40.10">
    <property type="entry name" value="Immunoglobulins"/>
    <property type="match status" value="1"/>
</dbReference>
<dbReference type="SUPFAM" id="SSF57850">
    <property type="entry name" value="RING/U-box"/>
    <property type="match status" value="1"/>
</dbReference>
<dbReference type="UniPathway" id="UPA00696"/>
<evidence type="ECO:0000256" key="8">
    <source>
        <dbReference type="ARBA" id="ARBA00022723"/>
    </source>
</evidence>
<keyword evidence="11" id="KW-0833">Ubl conjugation pathway</keyword>
<reference evidence="23" key="2">
    <citation type="submission" date="2020-04" db="EMBL/GenBank/DDBJ databases">
        <authorList>
            <consortium name="NCBI Genome Project"/>
        </authorList>
    </citation>
    <scope>NUCLEOTIDE SEQUENCE</scope>
    <source>
        <strain evidence="23">CBS 342.82</strain>
    </source>
</reference>
<dbReference type="Pfam" id="PF14310">
    <property type="entry name" value="Fn3-like"/>
    <property type="match status" value="1"/>
</dbReference>
<evidence type="ECO:0000256" key="2">
    <source>
        <dbReference type="ARBA" id="ARBA00004613"/>
    </source>
</evidence>
<dbReference type="EC" id="3.2.1.21" evidence="6 19"/>
<evidence type="ECO:0000256" key="7">
    <source>
        <dbReference type="ARBA" id="ARBA00022525"/>
    </source>
</evidence>
<protein>
    <recommendedName>
        <fullName evidence="6 19">beta-glucosidase</fullName>
        <ecNumber evidence="6 19">3.2.1.21</ecNumber>
    </recommendedName>
</protein>
<evidence type="ECO:0000256" key="19">
    <source>
        <dbReference type="RuleBase" id="RU361161"/>
    </source>
</evidence>
<feature type="signal peptide" evidence="20">
    <location>
        <begin position="1"/>
        <end position="21"/>
    </location>
</feature>
<dbReference type="GO" id="GO:0016567">
    <property type="term" value="P:protein ubiquitination"/>
    <property type="evidence" value="ECO:0007669"/>
    <property type="project" value="UniProtKB-UniPathway"/>
</dbReference>
<dbReference type="InterPro" id="IPR001764">
    <property type="entry name" value="Glyco_hydro_3_N"/>
</dbReference>
<dbReference type="SUPFAM" id="SSF51445">
    <property type="entry name" value="(Trans)glycosidases"/>
    <property type="match status" value="1"/>
</dbReference>
<evidence type="ECO:0000256" key="4">
    <source>
        <dbReference type="ARBA" id="ARBA00004987"/>
    </source>
</evidence>
<comment type="similarity">
    <text evidence="5 19">Belongs to the glycosyl hydrolase 3 family.</text>
</comment>
<dbReference type="Pfam" id="PF00933">
    <property type="entry name" value="Glyco_hydro_3"/>
    <property type="match status" value="1"/>
</dbReference>
<dbReference type="InterPro" id="IPR019800">
    <property type="entry name" value="Glyco_hydro_3_AS"/>
</dbReference>
<reference evidence="23" key="3">
    <citation type="submission" date="2025-08" db="UniProtKB">
        <authorList>
            <consortium name="RefSeq"/>
        </authorList>
    </citation>
    <scope>IDENTIFICATION</scope>
    <source>
        <strain evidence="23">CBS 342.82</strain>
    </source>
</reference>
<comment type="pathway">
    <text evidence="4 19">Glycan metabolism; cellulose degradation.</text>
</comment>
<evidence type="ECO:0000256" key="18">
    <source>
        <dbReference type="ARBA" id="ARBA00023326"/>
    </source>
</evidence>
<evidence type="ECO:0000256" key="20">
    <source>
        <dbReference type="SAM" id="SignalP"/>
    </source>
</evidence>
<dbReference type="Pfam" id="PF01915">
    <property type="entry name" value="Glyco_hydro_3_C"/>
    <property type="match status" value="1"/>
</dbReference>
<evidence type="ECO:0000256" key="17">
    <source>
        <dbReference type="ARBA" id="ARBA00023295"/>
    </source>
</evidence>
<feature type="domain" description="Fibronectin type III-like" evidence="21">
    <location>
        <begin position="775"/>
        <end position="842"/>
    </location>
</feature>
<dbReference type="InterPro" id="IPR024766">
    <property type="entry name" value="Znf_RING_H2"/>
</dbReference>
<dbReference type="InterPro" id="IPR013083">
    <property type="entry name" value="Znf_RING/FYVE/PHD"/>
</dbReference>
<evidence type="ECO:0000256" key="6">
    <source>
        <dbReference type="ARBA" id="ARBA00012744"/>
    </source>
</evidence>
<keyword evidence="13" id="KW-0862">Zinc</keyword>
<dbReference type="Proteomes" id="UP000504637">
    <property type="component" value="Unplaced"/>
</dbReference>
<keyword evidence="9 20" id="KW-0732">Signal</keyword>
<dbReference type="AlphaFoldDB" id="A0A6J3M4R1"/>
<dbReference type="OrthoDB" id="416222at2759"/>
<evidence type="ECO:0000256" key="12">
    <source>
        <dbReference type="ARBA" id="ARBA00022801"/>
    </source>
</evidence>
<evidence type="ECO:0000313" key="23">
    <source>
        <dbReference type="RefSeq" id="XP_033459919.1"/>
    </source>
</evidence>
<keyword evidence="17 19" id="KW-0326">Glycosidase</keyword>
<dbReference type="Gene3D" id="3.30.40.10">
    <property type="entry name" value="Zinc/RING finger domain, C3HC4 (zinc finger)"/>
    <property type="match status" value="1"/>
</dbReference>
<keyword evidence="8" id="KW-0479">Metal-binding</keyword>
<comment type="pathway">
    <text evidence="3">Protein modification; protein ubiquitination.</text>
</comment>
<dbReference type="InterPro" id="IPR017853">
    <property type="entry name" value="GH"/>
</dbReference>
<dbReference type="InterPro" id="IPR036962">
    <property type="entry name" value="Glyco_hydro_3_N_sf"/>
</dbReference>
<dbReference type="Pfam" id="PF12678">
    <property type="entry name" value="zf-rbx1"/>
    <property type="match status" value="1"/>
</dbReference>
<keyword evidence="14" id="KW-0136">Cellulose degradation</keyword>
<dbReference type="RefSeq" id="XP_033459919.1">
    <property type="nucleotide sequence ID" value="XM_033603141.1"/>
</dbReference>
<evidence type="ECO:0000313" key="22">
    <source>
        <dbReference type="Proteomes" id="UP000504637"/>
    </source>
</evidence>
<evidence type="ECO:0000256" key="14">
    <source>
        <dbReference type="ARBA" id="ARBA00023001"/>
    </source>
</evidence>
<evidence type="ECO:0000256" key="13">
    <source>
        <dbReference type="ARBA" id="ARBA00022833"/>
    </source>
</evidence>
<dbReference type="Gene3D" id="3.20.20.300">
    <property type="entry name" value="Glycoside hydrolase, family 3, N-terminal domain"/>
    <property type="match status" value="1"/>
</dbReference>
<evidence type="ECO:0000256" key="16">
    <source>
        <dbReference type="ARBA" id="ARBA00023277"/>
    </source>
</evidence>
<dbReference type="PROSITE" id="PS00775">
    <property type="entry name" value="GLYCOSYL_HYDROL_F3"/>
    <property type="match status" value="1"/>
</dbReference>
<comment type="catalytic activity">
    <reaction evidence="1 19">
        <text>Hydrolysis of terminal, non-reducing beta-D-glucosyl residues with release of beta-D-glucose.</text>
        <dbReference type="EC" id="3.2.1.21"/>
    </reaction>
</comment>
<dbReference type="PANTHER" id="PTHR42715:SF5">
    <property type="entry name" value="BETA-GLUCOSIDASE M-RELATED"/>
    <property type="match status" value="1"/>
</dbReference>
<dbReference type="SUPFAM" id="SSF52279">
    <property type="entry name" value="Beta-D-glucan exohydrolase, C-terminal domain"/>
    <property type="match status" value="1"/>
</dbReference>
<dbReference type="SMART" id="SM01217">
    <property type="entry name" value="Fn3_like"/>
    <property type="match status" value="1"/>
</dbReference>
<dbReference type="InterPro" id="IPR013783">
    <property type="entry name" value="Ig-like_fold"/>
</dbReference>
<gene>
    <name evidence="23" type="ORF">K489DRAFT_370499</name>
</gene>
<evidence type="ECO:0000256" key="9">
    <source>
        <dbReference type="ARBA" id="ARBA00022729"/>
    </source>
</evidence>
<dbReference type="UniPathway" id="UPA00143"/>
<dbReference type="InterPro" id="IPR036881">
    <property type="entry name" value="Glyco_hydro_3_C_sf"/>
</dbReference>
<evidence type="ECO:0000256" key="3">
    <source>
        <dbReference type="ARBA" id="ARBA00004906"/>
    </source>
</evidence>
<keyword evidence="12 19" id="KW-0378">Hydrolase</keyword>
<keyword evidence="10" id="KW-0863">Zinc-finger</keyword>
<evidence type="ECO:0000256" key="10">
    <source>
        <dbReference type="ARBA" id="ARBA00022771"/>
    </source>
</evidence>
<dbReference type="PRINTS" id="PR00133">
    <property type="entry name" value="GLHYDRLASE3"/>
</dbReference>
<feature type="chain" id="PRO_5026656924" description="beta-glucosidase" evidence="20">
    <location>
        <begin position="22"/>
        <end position="1069"/>
    </location>
</feature>
<reference evidence="23" key="1">
    <citation type="submission" date="2020-01" db="EMBL/GenBank/DDBJ databases">
        <authorList>
            <consortium name="DOE Joint Genome Institute"/>
            <person name="Haridas S."/>
            <person name="Albert R."/>
            <person name="Binder M."/>
            <person name="Bloem J."/>
            <person name="Labutti K."/>
            <person name="Salamov A."/>
            <person name="Andreopoulos B."/>
            <person name="Baker S.E."/>
            <person name="Barry K."/>
            <person name="Bills G."/>
            <person name="Bluhm B.H."/>
            <person name="Cannon C."/>
            <person name="Castanera R."/>
            <person name="Culley D.E."/>
            <person name="Daum C."/>
            <person name="Ezra D."/>
            <person name="Gonzalez J.B."/>
            <person name="Henrissat B."/>
            <person name="Kuo A."/>
            <person name="Liang C."/>
            <person name="Lipzen A."/>
            <person name="Lutzoni F."/>
            <person name="Magnuson J."/>
            <person name="Mondo S."/>
            <person name="Nolan M."/>
            <person name="Ohm R."/>
            <person name="Pangilinan J."/>
            <person name="Park H.-J."/>
            <person name="Ramirez L."/>
            <person name="Alfaro M."/>
            <person name="Sun H."/>
            <person name="Tritt A."/>
            <person name="Yoshinaga Y."/>
            <person name="Zwiers L.-H."/>
            <person name="Turgeon B.G."/>
            <person name="Goodwin S.B."/>
            <person name="Spatafora J.W."/>
            <person name="Crous P.W."/>
            <person name="Grigoriev I.V."/>
        </authorList>
    </citation>
    <scope>NUCLEOTIDE SEQUENCE</scope>
    <source>
        <strain evidence="23">CBS 342.82</strain>
    </source>
</reference>